<dbReference type="GeneID" id="77256878"/>
<dbReference type="GO" id="GO:0003677">
    <property type="term" value="F:DNA binding"/>
    <property type="evidence" value="ECO:0007669"/>
    <property type="project" value="UniProtKB-KW"/>
</dbReference>
<dbReference type="AlphaFoldDB" id="A0A1W6KC36"/>
<evidence type="ECO:0000259" key="4">
    <source>
        <dbReference type="SMART" id="SM00418"/>
    </source>
</evidence>
<protein>
    <submittedName>
        <fullName evidence="5">Helix-turn-helix domain protein</fullName>
    </submittedName>
</protein>
<dbReference type="InterPro" id="IPR036390">
    <property type="entry name" value="WH_DNA-bd_sf"/>
</dbReference>
<dbReference type="InterPro" id="IPR001845">
    <property type="entry name" value="HTH_ArsR_DNA-bd_dom"/>
</dbReference>
<accession>A0A1W6KC36</accession>
<dbReference type="InterPro" id="IPR036388">
    <property type="entry name" value="WH-like_DNA-bd_sf"/>
</dbReference>
<dbReference type="PANTHER" id="PTHR43132">
    <property type="entry name" value="ARSENICAL RESISTANCE OPERON REPRESSOR ARSR-RELATED"/>
    <property type="match status" value="1"/>
</dbReference>
<evidence type="ECO:0000313" key="6">
    <source>
        <dbReference type="Proteomes" id="UP000193100"/>
    </source>
</evidence>
<dbReference type="InterPro" id="IPR011991">
    <property type="entry name" value="ArsR-like_HTH"/>
</dbReference>
<organism evidence="5 6">
    <name type="scientific">Marinobacter salarius</name>
    <dbReference type="NCBI Taxonomy" id="1420917"/>
    <lineage>
        <taxon>Bacteria</taxon>
        <taxon>Pseudomonadati</taxon>
        <taxon>Pseudomonadota</taxon>
        <taxon>Gammaproteobacteria</taxon>
        <taxon>Pseudomonadales</taxon>
        <taxon>Marinobacteraceae</taxon>
        <taxon>Marinobacter</taxon>
    </lineage>
</organism>
<dbReference type="SMART" id="SM00418">
    <property type="entry name" value="HTH_ARSR"/>
    <property type="match status" value="1"/>
</dbReference>
<reference evidence="5 6" key="1">
    <citation type="submission" date="2017-04" db="EMBL/GenBank/DDBJ databases">
        <title>Genome Sequence of Marinobacter salarius strain SMR5 Isolated from a culture of the Diatom Skeletonema marinoi.</title>
        <authorList>
            <person name="Topel M."/>
            <person name="Pinder M.I.M."/>
            <person name="Johansson O.N."/>
            <person name="Kourtchenko O."/>
            <person name="Godhe A."/>
            <person name="Clarke A.K."/>
        </authorList>
    </citation>
    <scope>NUCLEOTIDE SEQUENCE [LARGE SCALE GENOMIC DNA]</scope>
    <source>
        <strain evidence="5 6">SMR5</strain>
    </source>
</reference>
<dbReference type="RefSeq" id="WP_036204480.1">
    <property type="nucleotide sequence ID" value="NZ_CP020931.1"/>
</dbReference>
<keyword evidence="1" id="KW-0805">Transcription regulation</keyword>
<evidence type="ECO:0000256" key="2">
    <source>
        <dbReference type="ARBA" id="ARBA00023125"/>
    </source>
</evidence>
<dbReference type="InterPro" id="IPR051011">
    <property type="entry name" value="Metal_resp_trans_reg"/>
</dbReference>
<keyword evidence="2" id="KW-0238">DNA-binding</keyword>
<dbReference type="Gene3D" id="1.10.10.10">
    <property type="entry name" value="Winged helix-like DNA-binding domain superfamily/Winged helix DNA-binding domain"/>
    <property type="match status" value="1"/>
</dbReference>
<feature type="domain" description="HTH arsR-type" evidence="4">
    <location>
        <begin position="8"/>
        <end position="88"/>
    </location>
</feature>
<dbReference type="CDD" id="cd00090">
    <property type="entry name" value="HTH_ARSR"/>
    <property type="match status" value="1"/>
</dbReference>
<evidence type="ECO:0000256" key="1">
    <source>
        <dbReference type="ARBA" id="ARBA00023015"/>
    </source>
</evidence>
<dbReference type="SUPFAM" id="SSF46785">
    <property type="entry name" value="Winged helix' DNA-binding domain"/>
    <property type="match status" value="1"/>
</dbReference>
<dbReference type="Pfam" id="PF12840">
    <property type="entry name" value="HTH_20"/>
    <property type="match status" value="1"/>
</dbReference>
<evidence type="ECO:0000256" key="3">
    <source>
        <dbReference type="ARBA" id="ARBA00023163"/>
    </source>
</evidence>
<gene>
    <name evidence="5" type="ORF">MARSALSMR5_02950</name>
</gene>
<evidence type="ECO:0000313" key="5">
    <source>
        <dbReference type="EMBL" id="ARM84996.1"/>
    </source>
</evidence>
<dbReference type="GO" id="GO:0003700">
    <property type="term" value="F:DNA-binding transcription factor activity"/>
    <property type="evidence" value="ECO:0007669"/>
    <property type="project" value="InterPro"/>
</dbReference>
<dbReference type="EMBL" id="CP020931">
    <property type="protein sequence ID" value="ARM84996.1"/>
    <property type="molecule type" value="Genomic_DNA"/>
</dbReference>
<sequence>MTNEEAAMCLAELGNTHRLSIFRYLVKAGHDGASVGDVQRQLGIPGSTLSHHLSRMANAGLIKQVKHSRVITCLPNFELLEALTGFLKEECCVGHESEKPATESGKQP</sequence>
<dbReference type="Proteomes" id="UP000193100">
    <property type="component" value="Chromosome"/>
</dbReference>
<keyword evidence="3" id="KW-0804">Transcription</keyword>
<name>A0A1W6KC36_9GAMM</name>
<proteinExistence type="predicted"/>
<dbReference type="PANTHER" id="PTHR43132:SF2">
    <property type="entry name" value="ARSENICAL RESISTANCE OPERON REPRESSOR ARSR-RELATED"/>
    <property type="match status" value="1"/>
</dbReference>